<dbReference type="Proteomes" id="UP000037035">
    <property type="component" value="Unassembled WGS sequence"/>
</dbReference>
<accession>A0A0L6UHG7</accession>
<protein>
    <submittedName>
        <fullName evidence="3">Uncharacterized protein</fullName>
    </submittedName>
</protein>
<dbReference type="GO" id="GO:0031416">
    <property type="term" value="C:NatB complex"/>
    <property type="evidence" value="ECO:0007669"/>
    <property type="project" value="TreeGrafter"/>
</dbReference>
<dbReference type="PANTHER" id="PTHR22767:SF3">
    <property type="entry name" value="N-ALPHA-ACETYLTRANSFERASE 25, NATB AUXILIARY SUBUNIT"/>
    <property type="match status" value="1"/>
</dbReference>
<dbReference type="AlphaFoldDB" id="A0A0L6UHG7"/>
<dbReference type="VEuPathDB" id="FungiDB:VP01_59g3"/>
<evidence type="ECO:0000313" key="3">
    <source>
        <dbReference type="EMBL" id="KNZ47976.1"/>
    </source>
</evidence>
<evidence type="ECO:0000256" key="2">
    <source>
        <dbReference type="SAM" id="MobiDB-lite"/>
    </source>
</evidence>
<organism evidence="3 4">
    <name type="scientific">Puccinia sorghi</name>
    <dbReference type="NCBI Taxonomy" id="27349"/>
    <lineage>
        <taxon>Eukaryota</taxon>
        <taxon>Fungi</taxon>
        <taxon>Dikarya</taxon>
        <taxon>Basidiomycota</taxon>
        <taxon>Pucciniomycotina</taxon>
        <taxon>Pucciniomycetes</taxon>
        <taxon>Pucciniales</taxon>
        <taxon>Pucciniaceae</taxon>
        <taxon>Puccinia</taxon>
    </lineage>
</organism>
<name>A0A0L6UHG7_9BASI</name>
<gene>
    <name evidence="3" type="ORF">VP01_59g3</name>
</gene>
<feature type="region of interest" description="Disordered" evidence="2">
    <location>
        <begin position="156"/>
        <end position="186"/>
    </location>
</feature>
<proteinExistence type="inferred from homology"/>
<comment type="caution">
    <text evidence="3">The sequence shown here is derived from an EMBL/GenBank/DDBJ whole genome shotgun (WGS) entry which is preliminary data.</text>
</comment>
<reference evidence="3 4" key="1">
    <citation type="submission" date="2015-08" db="EMBL/GenBank/DDBJ databases">
        <title>Next Generation Sequencing and Analysis of the Genome of Puccinia sorghi L Schw, the Causal Agent of Maize Common Rust.</title>
        <authorList>
            <person name="Rochi L."/>
            <person name="Burguener G."/>
            <person name="Darino M."/>
            <person name="Turjanski A."/>
            <person name="Kreff E."/>
            <person name="Dieguez M.J."/>
            <person name="Sacco F."/>
        </authorList>
    </citation>
    <scope>NUCLEOTIDE SEQUENCE [LARGE SCALE GENOMIC DNA]</scope>
    <source>
        <strain evidence="3 4">RO10H11247</strain>
    </source>
</reference>
<dbReference type="OrthoDB" id="1874341at2759"/>
<dbReference type="EMBL" id="LAVV01011274">
    <property type="protein sequence ID" value="KNZ47976.1"/>
    <property type="molecule type" value="Genomic_DNA"/>
</dbReference>
<dbReference type="PANTHER" id="PTHR22767">
    <property type="entry name" value="N-TERMINAL ACETYLTRANSFERASE-RELATED"/>
    <property type="match status" value="1"/>
</dbReference>
<feature type="compositionally biased region" description="Polar residues" evidence="2">
    <location>
        <begin position="156"/>
        <end position="183"/>
    </location>
</feature>
<comment type="similarity">
    <text evidence="1">Belongs to the MDM20/NAA25 family.</text>
</comment>
<keyword evidence="4" id="KW-1185">Reference proteome</keyword>
<evidence type="ECO:0000313" key="4">
    <source>
        <dbReference type="Proteomes" id="UP000037035"/>
    </source>
</evidence>
<dbReference type="Pfam" id="PF09797">
    <property type="entry name" value="NatB_MDM20"/>
    <property type="match status" value="1"/>
</dbReference>
<dbReference type="InterPro" id="IPR019183">
    <property type="entry name" value="NAA25_NatB_aux_su"/>
</dbReference>
<evidence type="ECO:0000256" key="1">
    <source>
        <dbReference type="ARBA" id="ARBA00006298"/>
    </source>
</evidence>
<sequence>MLASVIDTFLNLTGLGQPKEQQQASHSILDFFTTLLYNADHFINTKKNQIALKLHKAFPDEPLYLHWTLLSMLLQEPNRCNGHAGSPSPISLSIAHRCLQTLLNQSANKSHPELEDPNNFWIVLKVLEMVAQSHPELDHSKIVGIGKLKFPDSLLQPSNTSDRLENGPSTNDATISKSTSLPSPSRAIECRRPELPEYISLAREDYFTIFDSSLGRMMRFKYLNLELMWRQRAVEWANPIGLRELIDRMNMRLEFEDHNWSTMITLNQAASNLLRVEKSAVNEYNLIDHFYLQLNHKQQTQKSCERGYALARVDLRCRLRDPSLSELKDNFHPLAGILFFSNLDQVVFSYFDQFGDKTCCFDDLAPYLKLLTPAEANQLGVALDSANRSETDQLCETFLRKQINLEKIRRSIALIPGDKQVAEAARLMRSYSKYIPLGNNLPTTTLQPADGMAILAAQALIENWQGPHGELKQAICSVANLYAATYILEGCLARSAQQYQARSLLIRLHRLLGNLPRNVALFYKFGIKHIQYDTLSHLGLDRCSIFFGHNSPPPAIEEDGQSQALRVLNLIEYPATFYEYIESDTSTWINNCYMSGNYIKVEDLSFFKHQINVSLQRKVLRIERIRLLLFEKIRLSLSNSKKIGSLRVRSDSDDESSSWDRDEVEMNLLEVLQDCQSTIDNRDFTVIPDCRPWSTLGTCHQTSLGPMLGVSFLFFGVVYLLELHNTNLMVMYSTARAVKNRWLWTMSTIYARVVTPHLKFVDHPSLSDPDFFSEVRAAMVFFVPSRLSKLVGALRVCLADRLFSQCTSFEIELFQYSKTLSNMLKSTQSNLLESHTQRLVEFFARRNDEVEALNKSSPADLSHSDMTAPPSQLLAIIHSAYEVSGRLGFCLFRFASMQFISSSSSPPKGNKLAKTLKATNTKIINKLKSLDVLIQTTLDEIDKQQDSPTTRGQTMCLFGSAQLGFPWREETGEEFGTEDHWRDSLLKIFHQQRATLVGWHSLIKLAINPTTL</sequence>
<dbReference type="STRING" id="27349.A0A0L6UHG7"/>